<feature type="compositionally biased region" description="Polar residues" evidence="1">
    <location>
        <begin position="55"/>
        <end position="74"/>
    </location>
</feature>
<dbReference type="Proteomes" id="UP000887572">
    <property type="component" value="Unplaced"/>
</dbReference>
<feature type="region of interest" description="Disordered" evidence="1">
    <location>
        <begin position="1"/>
        <end position="106"/>
    </location>
</feature>
<proteinExistence type="predicted"/>
<evidence type="ECO:0000313" key="3">
    <source>
        <dbReference type="WBParaSite" id="Gr19_v10_g2268.t1"/>
    </source>
</evidence>
<dbReference type="AlphaFoldDB" id="A0A914HNN0"/>
<sequence>MSTSDKGPITETHYGKRSKDPMDKRSPPTDKMSTSDKCPRTETHYGKRSKDPMDKTSSSHGQNVNLGQMSQNGNPLRKTFKRSHGQKVSSHGQNVNLGQMSQNGNPLRKTFKSRKVLALGTFVVKLQLQLGNLEDGRVIHKFCHTLDDNGTANWKMTVKHLFHSPQNDTCCAAVQPQWL</sequence>
<dbReference type="WBParaSite" id="Gr19_v10_g2268.t1">
    <property type="protein sequence ID" value="Gr19_v10_g2268.t1"/>
    <property type="gene ID" value="Gr19_v10_g2268"/>
</dbReference>
<reference evidence="3" key="1">
    <citation type="submission" date="2022-11" db="UniProtKB">
        <authorList>
            <consortium name="WormBaseParasite"/>
        </authorList>
    </citation>
    <scope>IDENTIFICATION</scope>
</reference>
<accession>A0A914HNN0</accession>
<organism evidence="2 3">
    <name type="scientific">Globodera rostochiensis</name>
    <name type="common">Golden nematode worm</name>
    <name type="synonym">Heterodera rostochiensis</name>
    <dbReference type="NCBI Taxonomy" id="31243"/>
    <lineage>
        <taxon>Eukaryota</taxon>
        <taxon>Metazoa</taxon>
        <taxon>Ecdysozoa</taxon>
        <taxon>Nematoda</taxon>
        <taxon>Chromadorea</taxon>
        <taxon>Rhabditida</taxon>
        <taxon>Tylenchina</taxon>
        <taxon>Tylenchomorpha</taxon>
        <taxon>Tylenchoidea</taxon>
        <taxon>Heteroderidae</taxon>
        <taxon>Heteroderinae</taxon>
        <taxon>Globodera</taxon>
    </lineage>
</organism>
<protein>
    <submittedName>
        <fullName evidence="3">Uncharacterized protein</fullName>
    </submittedName>
</protein>
<evidence type="ECO:0000313" key="2">
    <source>
        <dbReference type="Proteomes" id="UP000887572"/>
    </source>
</evidence>
<feature type="compositionally biased region" description="Basic and acidic residues" evidence="1">
    <location>
        <begin position="13"/>
        <end position="54"/>
    </location>
</feature>
<feature type="compositionally biased region" description="Polar residues" evidence="1">
    <location>
        <begin position="86"/>
        <end position="105"/>
    </location>
</feature>
<keyword evidence="2" id="KW-1185">Reference proteome</keyword>
<evidence type="ECO:0000256" key="1">
    <source>
        <dbReference type="SAM" id="MobiDB-lite"/>
    </source>
</evidence>
<name>A0A914HNN0_GLORO</name>